<sequence length="177" mass="19014">MSTSMYVFPAAASSSSIPASTPLTGMAPRYDAFGRQHPFVESALQRRERAAFLAKREWARRVTSWIEHTQGAEQAYNHNRGAAPGELKQKSWEAEAASIPEEEEGPYILYSSSSSPSSASASPSSSASDLSLSPSHPHPALPTHLPTISSSGSKSGTGVRRSRRQLSLSSIDEVPEE</sequence>
<evidence type="ECO:0000256" key="1">
    <source>
        <dbReference type="SAM" id="MobiDB-lite"/>
    </source>
</evidence>
<evidence type="ECO:0000313" key="3">
    <source>
        <dbReference type="Proteomes" id="UP000076532"/>
    </source>
</evidence>
<dbReference type="EMBL" id="KV417696">
    <property type="protein sequence ID" value="KZP09598.1"/>
    <property type="molecule type" value="Genomic_DNA"/>
</dbReference>
<evidence type="ECO:0000313" key="2">
    <source>
        <dbReference type="EMBL" id="KZP09598.1"/>
    </source>
</evidence>
<dbReference type="OrthoDB" id="2747101at2759"/>
<accession>A0A165YIS3</accession>
<proteinExistence type="predicted"/>
<protein>
    <submittedName>
        <fullName evidence="2">Uncharacterized protein</fullName>
    </submittedName>
</protein>
<reference evidence="2 3" key="1">
    <citation type="journal article" date="2016" name="Mol. Biol. Evol.">
        <title>Comparative Genomics of Early-Diverging Mushroom-Forming Fungi Provides Insights into the Origins of Lignocellulose Decay Capabilities.</title>
        <authorList>
            <person name="Nagy L.G."/>
            <person name="Riley R."/>
            <person name="Tritt A."/>
            <person name="Adam C."/>
            <person name="Daum C."/>
            <person name="Floudas D."/>
            <person name="Sun H."/>
            <person name="Yadav J.S."/>
            <person name="Pangilinan J."/>
            <person name="Larsson K.H."/>
            <person name="Matsuura K."/>
            <person name="Barry K."/>
            <person name="Labutti K."/>
            <person name="Kuo R."/>
            <person name="Ohm R.A."/>
            <person name="Bhattacharya S.S."/>
            <person name="Shirouzu T."/>
            <person name="Yoshinaga Y."/>
            <person name="Martin F.M."/>
            <person name="Grigoriev I.V."/>
            <person name="Hibbett D.S."/>
        </authorList>
    </citation>
    <scope>NUCLEOTIDE SEQUENCE [LARGE SCALE GENOMIC DNA]</scope>
    <source>
        <strain evidence="2 3">CBS 109695</strain>
    </source>
</reference>
<feature type="compositionally biased region" description="Low complexity" evidence="1">
    <location>
        <begin position="141"/>
        <end position="170"/>
    </location>
</feature>
<feature type="compositionally biased region" description="Low complexity" evidence="1">
    <location>
        <begin position="111"/>
        <end position="135"/>
    </location>
</feature>
<feature type="region of interest" description="Disordered" evidence="1">
    <location>
        <begin position="73"/>
        <end position="177"/>
    </location>
</feature>
<dbReference type="Proteomes" id="UP000076532">
    <property type="component" value="Unassembled WGS sequence"/>
</dbReference>
<name>A0A165YIS3_9AGAM</name>
<gene>
    <name evidence="2" type="ORF">FIBSPDRAFT_963803</name>
</gene>
<keyword evidence="3" id="KW-1185">Reference proteome</keyword>
<dbReference type="AlphaFoldDB" id="A0A165YIS3"/>
<organism evidence="2 3">
    <name type="scientific">Athelia psychrophila</name>
    <dbReference type="NCBI Taxonomy" id="1759441"/>
    <lineage>
        <taxon>Eukaryota</taxon>
        <taxon>Fungi</taxon>
        <taxon>Dikarya</taxon>
        <taxon>Basidiomycota</taxon>
        <taxon>Agaricomycotina</taxon>
        <taxon>Agaricomycetes</taxon>
        <taxon>Agaricomycetidae</taxon>
        <taxon>Atheliales</taxon>
        <taxon>Atheliaceae</taxon>
        <taxon>Athelia</taxon>
    </lineage>
</organism>